<proteinExistence type="inferred from homology"/>
<dbReference type="FunFam" id="1.20.1070.10:FF:000278">
    <property type="entry name" value="Trace amine-associated receptor 1"/>
    <property type="match status" value="1"/>
</dbReference>
<dbReference type="InParanoid" id="B3RYH2"/>
<feature type="transmembrane region" description="Helical" evidence="9">
    <location>
        <begin position="276"/>
        <end position="298"/>
    </location>
</feature>
<evidence type="ECO:0000256" key="2">
    <source>
        <dbReference type="ARBA" id="ARBA00022692"/>
    </source>
</evidence>
<keyword evidence="4 8" id="KW-0297">G-protein coupled receptor</keyword>
<gene>
    <name evidence="11" type="ORF">TRIADDRAFT_56557</name>
</gene>
<dbReference type="GO" id="GO:0016020">
    <property type="term" value="C:membrane"/>
    <property type="evidence" value="ECO:0007669"/>
    <property type="project" value="UniProtKB-SubCell"/>
</dbReference>
<accession>B3RYH2</accession>
<feature type="transmembrane region" description="Helical" evidence="9">
    <location>
        <begin position="136"/>
        <end position="158"/>
    </location>
</feature>
<evidence type="ECO:0000256" key="1">
    <source>
        <dbReference type="ARBA" id="ARBA00004141"/>
    </source>
</evidence>
<keyword evidence="3 9" id="KW-1133">Transmembrane helix</keyword>
<evidence type="ECO:0000256" key="7">
    <source>
        <dbReference type="ARBA" id="ARBA00023224"/>
    </source>
</evidence>
<dbReference type="Proteomes" id="UP000009022">
    <property type="component" value="Unassembled WGS sequence"/>
</dbReference>
<feature type="transmembrane region" description="Helical" evidence="9">
    <location>
        <begin position="57"/>
        <end position="79"/>
    </location>
</feature>
<dbReference type="HOGENOM" id="CLU_054463_0_0_1"/>
<dbReference type="InterPro" id="IPR017452">
    <property type="entry name" value="GPCR_Rhodpsn_7TM"/>
</dbReference>
<dbReference type="GO" id="GO:0004930">
    <property type="term" value="F:G protein-coupled receptor activity"/>
    <property type="evidence" value="ECO:0007669"/>
    <property type="project" value="UniProtKB-KW"/>
</dbReference>
<dbReference type="PANTHER" id="PTHR24235:SF29">
    <property type="entry name" value="GH23382P"/>
    <property type="match status" value="1"/>
</dbReference>
<dbReference type="AlphaFoldDB" id="B3RYH2"/>
<feature type="transmembrane region" description="Helical" evidence="9">
    <location>
        <begin position="94"/>
        <end position="115"/>
    </location>
</feature>
<dbReference type="KEGG" id="tad:TRIADDRAFT_56557"/>
<dbReference type="PRINTS" id="PR00237">
    <property type="entry name" value="GPCRRHODOPSN"/>
</dbReference>
<evidence type="ECO:0000256" key="6">
    <source>
        <dbReference type="ARBA" id="ARBA00023170"/>
    </source>
</evidence>
<evidence type="ECO:0000256" key="8">
    <source>
        <dbReference type="RuleBase" id="RU000688"/>
    </source>
</evidence>
<comment type="subcellular location">
    <subcellularLocation>
        <location evidence="1">Membrane</location>
        <topology evidence="1">Multi-pass membrane protein</topology>
    </subcellularLocation>
</comment>
<feature type="transmembrane region" description="Helical" evidence="9">
    <location>
        <begin position="236"/>
        <end position="256"/>
    </location>
</feature>
<comment type="similarity">
    <text evidence="8">Belongs to the G-protein coupled receptor 1 family.</text>
</comment>
<sequence>MNNSTYENNRTIDMGSVIYYYTSIALVPLFAFAFILNVFLLYVLLQEKVFQSITYKLIRISVISDTMSSLTAVIGYSLVAQDFSYQSGKLLCQIIFNLAFTFNGISMNNLCLIAMDRYFAIVKPLSRFHRRYRRRIFFIEQIASWLLSIFYNLFLVPYIGGTPEDPTLCDVPEIDRYIAIPIIIIMFCIMQYILPCSLIANIYWRIIYHQKHYVRPGQNSRQPQERELKKKKFIKILITITLWYVLTTWPFFAGITGMAVTRQSVLAIRKRNLAEFLFLFYSLGTSIGITLINPFIYLKFDSNIRTKFFDVLLRKNKQGN</sequence>
<evidence type="ECO:0000256" key="4">
    <source>
        <dbReference type="ARBA" id="ARBA00023040"/>
    </source>
</evidence>
<keyword evidence="12" id="KW-1185">Reference proteome</keyword>
<dbReference type="InterPro" id="IPR000276">
    <property type="entry name" value="GPCR_Rhodpsn"/>
</dbReference>
<dbReference type="SUPFAM" id="SSF81321">
    <property type="entry name" value="Family A G protein-coupled receptor-like"/>
    <property type="match status" value="1"/>
</dbReference>
<dbReference type="Pfam" id="PF00001">
    <property type="entry name" value="7tm_1"/>
    <property type="match status" value="1"/>
</dbReference>
<organism evidence="11 12">
    <name type="scientific">Trichoplax adhaerens</name>
    <name type="common">Trichoplax reptans</name>
    <dbReference type="NCBI Taxonomy" id="10228"/>
    <lineage>
        <taxon>Eukaryota</taxon>
        <taxon>Metazoa</taxon>
        <taxon>Placozoa</taxon>
        <taxon>Uniplacotomia</taxon>
        <taxon>Trichoplacea</taxon>
        <taxon>Trichoplacidae</taxon>
        <taxon>Trichoplax</taxon>
    </lineage>
</organism>
<dbReference type="EMBL" id="DS985245">
    <property type="protein sequence ID" value="EDV25039.1"/>
    <property type="molecule type" value="Genomic_DNA"/>
</dbReference>
<evidence type="ECO:0000259" key="10">
    <source>
        <dbReference type="PROSITE" id="PS50262"/>
    </source>
</evidence>
<name>B3RYH2_TRIAD</name>
<feature type="transmembrane region" description="Helical" evidence="9">
    <location>
        <begin position="178"/>
        <end position="204"/>
    </location>
</feature>
<evidence type="ECO:0000256" key="9">
    <source>
        <dbReference type="SAM" id="Phobius"/>
    </source>
</evidence>
<dbReference type="RefSeq" id="XP_002112929.1">
    <property type="nucleotide sequence ID" value="XM_002112893.1"/>
</dbReference>
<keyword evidence="5 9" id="KW-0472">Membrane</keyword>
<evidence type="ECO:0000313" key="12">
    <source>
        <dbReference type="Proteomes" id="UP000009022"/>
    </source>
</evidence>
<keyword evidence="2 8" id="KW-0812">Transmembrane</keyword>
<keyword evidence="6 8" id="KW-0675">Receptor</keyword>
<dbReference type="PROSITE" id="PS00237">
    <property type="entry name" value="G_PROTEIN_RECEP_F1_1"/>
    <property type="match status" value="1"/>
</dbReference>
<protein>
    <recommendedName>
        <fullName evidence="10">G-protein coupled receptors family 1 profile domain-containing protein</fullName>
    </recommendedName>
</protein>
<evidence type="ECO:0000256" key="5">
    <source>
        <dbReference type="ARBA" id="ARBA00023136"/>
    </source>
</evidence>
<feature type="transmembrane region" description="Helical" evidence="9">
    <location>
        <begin position="20"/>
        <end position="45"/>
    </location>
</feature>
<evidence type="ECO:0000313" key="11">
    <source>
        <dbReference type="EMBL" id="EDV25039.1"/>
    </source>
</evidence>
<dbReference type="PANTHER" id="PTHR24235">
    <property type="entry name" value="NEUROPEPTIDE Y RECEPTOR"/>
    <property type="match status" value="1"/>
</dbReference>
<evidence type="ECO:0000256" key="3">
    <source>
        <dbReference type="ARBA" id="ARBA00022989"/>
    </source>
</evidence>
<keyword evidence="7 8" id="KW-0807">Transducer</keyword>
<dbReference type="CDD" id="cd00637">
    <property type="entry name" value="7tm_classA_rhodopsin-like"/>
    <property type="match status" value="1"/>
</dbReference>
<dbReference type="PhylomeDB" id="B3RYH2"/>
<dbReference type="Gene3D" id="1.20.1070.10">
    <property type="entry name" value="Rhodopsin 7-helix transmembrane proteins"/>
    <property type="match status" value="1"/>
</dbReference>
<dbReference type="GeneID" id="6753700"/>
<dbReference type="eggNOG" id="ENOG502T1KE">
    <property type="taxonomic scope" value="Eukaryota"/>
</dbReference>
<feature type="domain" description="G-protein coupled receptors family 1 profile" evidence="10">
    <location>
        <begin position="36"/>
        <end position="297"/>
    </location>
</feature>
<reference evidence="11 12" key="1">
    <citation type="journal article" date="2008" name="Nature">
        <title>The Trichoplax genome and the nature of placozoans.</title>
        <authorList>
            <person name="Srivastava M."/>
            <person name="Begovic E."/>
            <person name="Chapman J."/>
            <person name="Putnam N.H."/>
            <person name="Hellsten U."/>
            <person name="Kawashima T."/>
            <person name="Kuo A."/>
            <person name="Mitros T."/>
            <person name="Salamov A."/>
            <person name="Carpenter M.L."/>
            <person name="Signorovitch A.Y."/>
            <person name="Moreno M.A."/>
            <person name="Kamm K."/>
            <person name="Grimwood J."/>
            <person name="Schmutz J."/>
            <person name="Shapiro H."/>
            <person name="Grigoriev I.V."/>
            <person name="Buss L.W."/>
            <person name="Schierwater B."/>
            <person name="Dellaporta S.L."/>
            <person name="Rokhsar D.S."/>
        </authorList>
    </citation>
    <scope>NUCLEOTIDE SEQUENCE [LARGE SCALE GENOMIC DNA]</scope>
    <source>
        <strain evidence="11 12">Grell-BS-1999</strain>
    </source>
</reference>
<dbReference type="FunCoup" id="B3RYH2">
    <property type="interactions" value="527"/>
</dbReference>
<dbReference type="CTD" id="6753700"/>
<dbReference type="PROSITE" id="PS50262">
    <property type="entry name" value="G_PROTEIN_RECEP_F1_2"/>
    <property type="match status" value="1"/>
</dbReference>